<feature type="transmembrane region" description="Helical" evidence="3">
    <location>
        <begin position="21"/>
        <end position="40"/>
    </location>
</feature>
<dbReference type="CDD" id="cd01949">
    <property type="entry name" value="GGDEF"/>
    <property type="match status" value="1"/>
</dbReference>
<dbReference type="SMART" id="SM00267">
    <property type="entry name" value="GGDEF"/>
    <property type="match status" value="1"/>
</dbReference>
<evidence type="ECO:0000256" key="2">
    <source>
        <dbReference type="ARBA" id="ARBA00034247"/>
    </source>
</evidence>
<feature type="transmembrane region" description="Helical" evidence="3">
    <location>
        <begin position="86"/>
        <end position="105"/>
    </location>
</feature>
<dbReference type="EC" id="2.7.7.65" evidence="1"/>
<feature type="transmembrane region" description="Helical" evidence="3">
    <location>
        <begin position="111"/>
        <end position="128"/>
    </location>
</feature>
<feature type="transmembrane region" description="Helical" evidence="3">
    <location>
        <begin position="161"/>
        <end position="177"/>
    </location>
</feature>
<dbReference type="SUPFAM" id="SSF55073">
    <property type="entry name" value="Nucleotide cyclase"/>
    <property type="match status" value="1"/>
</dbReference>
<dbReference type="NCBIfam" id="TIGR00254">
    <property type="entry name" value="GGDEF"/>
    <property type="match status" value="1"/>
</dbReference>
<evidence type="ECO:0000256" key="3">
    <source>
        <dbReference type="SAM" id="Phobius"/>
    </source>
</evidence>
<evidence type="ECO:0000259" key="4">
    <source>
        <dbReference type="PROSITE" id="PS50887"/>
    </source>
</evidence>
<dbReference type="Proteomes" id="UP000683442">
    <property type="component" value="Chromosome"/>
</dbReference>
<keyword evidence="6" id="KW-1185">Reference proteome</keyword>
<evidence type="ECO:0000256" key="1">
    <source>
        <dbReference type="ARBA" id="ARBA00012528"/>
    </source>
</evidence>
<dbReference type="EMBL" id="CP076686">
    <property type="protein sequence ID" value="QWV12526.1"/>
    <property type="molecule type" value="Genomic_DNA"/>
</dbReference>
<feature type="domain" description="GGDEF" evidence="4">
    <location>
        <begin position="229"/>
        <end position="364"/>
    </location>
</feature>
<dbReference type="Gene3D" id="3.30.70.270">
    <property type="match status" value="1"/>
</dbReference>
<dbReference type="InterPro" id="IPR050469">
    <property type="entry name" value="Diguanylate_Cyclase"/>
</dbReference>
<evidence type="ECO:0000313" key="5">
    <source>
        <dbReference type="EMBL" id="QWV12526.1"/>
    </source>
</evidence>
<proteinExistence type="predicted"/>
<dbReference type="InterPro" id="IPR029787">
    <property type="entry name" value="Nucleotide_cyclase"/>
</dbReference>
<dbReference type="PANTHER" id="PTHR45138:SF9">
    <property type="entry name" value="DIGUANYLATE CYCLASE DGCM-RELATED"/>
    <property type="match status" value="1"/>
</dbReference>
<dbReference type="GeneID" id="78561344"/>
<reference evidence="5 6" key="1">
    <citation type="submission" date="2021-06" db="EMBL/GenBank/DDBJ databases">
        <title>Microbial metabolic specificity influences pelagic lipid remineralization.</title>
        <authorList>
            <person name="Behrendt L."/>
            <person name="Hunter J.E."/>
            <person name="Alcolombri U."/>
            <person name="Smriga S."/>
            <person name="Mincer T."/>
            <person name="Lowenstein D.P."/>
            <person name="Peaudecerf F.J."/>
            <person name="Fernandez V.I."/>
            <person name="Fredricks H."/>
            <person name="Almblad H."/>
            <person name="Harrison J.J."/>
            <person name="Stocker R."/>
            <person name="Van Mooy B.A.S."/>
        </authorList>
    </citation>
    <scope>NUCLEOTIDE SEQUENCE [LARGE SCALE GENOMIC DNA]</scope>
    <source>
        <strain evidence="5 6">HP15-B</strain>
    </source>
</reference>
<dbReference type="PANTHER" id="PTHR45138">
    <property type="entry name" value="REGULATORY COMPONENTS OF SENSORY TRANSDUCTION SYSTEM"/>
    <property type="match status" value="1"/>
</dbReference>
<organism evidence="5 6">
    <name type="scientific">Marinobacter adhaerens</name>
    <dbReference type="NCBI Taxonomy" id="1033846"/>
    <lineage>
        <taxon>Bacteria</taxon>
        <taxon>Pseudomonadati</taxon>
        <taxon>Pseudomonadota</taxon>
        <taxon>Gammaproteobacteria</taxon>
        <taxon>Pseudomonadales</taxon>
        <taxon>Marinobacteraceae</taxon>
        <taxon>Marinobacter</taxon>
    </lineage>
</organism>
<keyword evidence="3" id="KW-1133">Transmembrane helix</keyword>
<comment type="catalytic activity">
    <reaction evidence="2">
        <text>2 GTP = 3',3'-c-di-GMP + 2 diphosphate</text>
        <dbReference type="Rhea" id="RHEA:24898"/>
        <dbReference type="ChEBI" id="CHEBI:33019"/>
        <dbReference type="ChEBI" id="CHEBI:37565"/>
        <dbReference type="ChEBI" id="CHEBI:58805"/>
        <dbReference type="EC" id="2.7.7.65"/>
    </reaction>
</comment>
<accession>A0ABX8IGV2</accession>
<keyword evidence="3" id="KW-0472">Membrane</keyword>
<gene>
    <name evidence="5" type="ORF">KQ249_17925</name>
</gene>
<dbReference type="InterPro" id="IPR043128">
    <property type="entry name" value="Rev_trsase/Diguanyl_cyclase"/>
</dbReference>
<sequence>MSSIFMPTPSVEANTVSPRDMLMLRLSIVVGGILISLFMIGDLQLIPPDLTSAYTTNRALIQLPVLAGLLAFTFVPQFLRFAQTAFLATVLSITYANYYLIHVAWEQAAFSFPYEGTLLYAFFGFFVFGMKFHYALTAMVLSSLGFVGLMLMDSVYGERTWMNAGFVAGSLFVGVIGRHRIDRLLGQLQEANEQLVGLSTIDELTDLFNRRALMSESGRLFARQRRSNQRLAVLMMDLDHFKQFNDHYGHQQGDQAIRQQADIMRQVFKRQTDILGRYGGEEFMAVIEGEDADRFELLAAEVLKQWQDRAVSNEDSPDSKELSCSIGICQGLATEFDSIDEMIRMADEALYRAKKQGRARYVMA</sequence>
<dbReference type="Pfam" id="PF00990">
    <property type="entry name" value="GGDEF"/>
    <property type="match status" value="1"/>
</dbReference>
<evidence type="ECO:0000313" key="6">
    <source>
        <dbReference type="Proteomes" id="UP000683442"/>
    </source>
</evidence>
<name>A0ABX8IGV2_9GAMM</name>
<feature type="transmembrane region" description="Helical" evidence="3">
    <location>
        <begin position="135"/>
        <end position="155"/>
    </location>
</feature>
<dbReference type="PROSITE" id="PS50887">
    <property type="entry name" value="GGDEF"/>
    <property type="match status" value="1"/>
</dbReference>
<protein>
    <recommendedName>
        <fullName evidence="1">diguanylate cyclase</fullName>
        <ecNumber evidence="1">2.7.7.65</ecNumber>
    </recommendedName>
</protein>
<dbReference type="RefSeq" id="WP_169702165.1">
    <property type="nucleotide sequence ID" value="NZ_CP076686.1"/>
</dbReference>
<feature type="transmembrane region" description="Helical" evidence="3">
    <location>
        <begin position="60"/>
        <end position="79"/>
    </location>
</feature>
<dbReference type="InterPro" id="IPR000160">
    <property type="entry name" value="GGDEF_dom"/>
</dbReference>
<keyword evidence="3" id="KW-0812">Transmembrane</keyword>